<proteinExistence type="inferred from homology"/>
<dbReference type="InterPro" id="IPR018950">
    <property type="entry name" value="DiS-bond_isomerase_DsbC/G_N"/>
</dbReference>
<reference evidence="10" key="1">
    <citation type="submission" date="2023-08" db="EMBL/GenBank/DDBJ databases">
        <title>Emergence of clinically-relevant ST2 carbapenem-resistant Acinetobacter baumannii strains in hospital sewages in Zhejiang, East of China.</title>
        <authorList>
            <person name="Kaichao C."/>
            <person name="Zhang R."/>
        </authorList>
    </citation>
    <scope>NUCLEOTIDE SEQUENCE</scope>
    <source>
        <strain evidence="10">M-SY-60</strain>
    </source>
</reference>
<organism evidence="10 11">
    <name type="scientific">Acinetobacter gerneri</name>
    <dbReference type="NCBI Taxonomy" id="202952"/>
    <lineage>
        <taxon>Bacteria</taxon>
        <taxon>Pseudomonadati</taxon>
        <taxon>Pseudomonadota</taxon>
        <taxon>Gammaproteobacteria</taxon>
        <taxon>Moraxellales</taxon>
        <taxon>Moraxellaceae</taxon>
        <taxon>Acinetobacter</taxon>
    </lineage>
</organism>
<evidence type="ECO:0000256" key="5">
    <source>
        <dbReference type="ARBA" id="ARBA00023157"/>
    </source>
</evidence>
<keyword evidence="3 7" id="KW-0732">Signal</keyword>
<dbReference type="CDD" id="cd03020">
    <property type="entry name" value="DsbA_DsbC_DsbG"/>
    <property type="match status" value="1"/>
</dbReference>
<dbReference type="PANTHER" id="PTHR35272:SF3">
    <property type="entry name" value="THIOL:DISULFIDE INTERCHANGE PROTEIN DSBC"/>
    <property type="match status" value="1"/>
</dbReference>
<gene>
    <name evidence="10" type="ORF">RFH51_11225</name>
</gene>
<evidence type="ECO:0000256" key="6">
    <source>
        <dbReference type="ARBA" id="ARBA00023284"/>
    </source>
</evidence>
<dbReference type="Proteomes" id="UP001243195">
    <property type="component" value="Unassembled WGS sequence"/>
</dbReference>
<dbReference type="EMBL" id="JAVIDA010000014">
    <property type="protein sequence ID" value="MDQ9072029.1"/>
    <property type="molecule type" value="Genomic_DNA"/>
</dbReference>
<evidence type="ECO:0000259" key="9">
    <source>
        <dbReference type="Pfam" id="PF13098"/>
    </source>
</evidence>
<feature type="signal peptide" evidence="7">
    <location>
        <begin position="1"/>
        <end position="20"/>
    </location>
</feature>
<feature type="chain" id="PRO_5043104087" description="Thiol:disulfide interchange protein" evidence="7">
    <location>
        <begin position="21"/>
        <end position="235"/>
    </location>
</feature>
<feature type="domain" description="Thioredoxin-like fold" evidence="9">
    <location>
        <begin position="107"/>
        <end position="230"/>
    </location>
</feature>
<dbReference type="Gene3D" id="3.40.30.10">
    <property type="entry name" value="Glutaredoxin"/>
    <property type="match status" value="1"/>
</dbReference>
<keyword evidence="6 7" id="KW-0676">Redox-active center</keyword>
<evidence type="ECO:0000256" key="1">
    <source>
        <dbReference type="ARBA" id="ARBA00004418"/>
    </source>
</evidence>
<keyword evidence="5" id="KW-1015">Disulfide bond</keyword>
<feature type="domain" description="Disulphide bond isomerase DsbC/G N-terminal" evidence="8">
    <location>
        <begin position="17"/>
        <end position="84"/>
    </location>
</feature>
<protein>
    <recommendedName>
        <fullName evidence="7">Thiol:disulfide interchange protein</fullName>
    </recommendedName>
</protein>
<comment type="function">
    <text evidence="7">Required for disulfide bond formation in some periplasmic proteins. Acts by transferring its disulfide bond to other proteins and is reduced in the process.</text>
</comment>
<dbReference type="SUPFAM" id="SSF52833">
    <property type="entry name" value="Thioredoxin-like"/>
    <property type="match status" value="1"/>
</dbReference>
<dbReference type="AlphaFoldDB" id="A0AAW8JHP0"/>
<dbReference type="Gene3D" id="3.10.450.70">
    <property type="entry name" value="Disulphide bond isomerase, DsbC/G, N-terminal"/>
    <property type="match status" value="1"/>
</dbReference>
<comment type="caution">
    <text evidence="10">The sequence shown here is derived from an EMBL/GenBank/DDBJ whole genome shotgun (WGS) entry which is preliminary data.</text>
</comment>
<comment type="subcellular location">
    <subcellularLocation>
        <location evidence="1 7">Periplasm</location>
    </subcellularLocation>
</comment>
<dbReference type="GO" id="GO:0042597">
    <property type="term" value="C:periplasmic space"/>
    <property type="evidence" value="ECO:0007669"/>
    <property type="project" value="UniProtKB-SubCell"/>
</dbReference>
<dbReference type="InterPro" id="IPR033954">
    <property type="entry name" value="DiS-bond_Isoase_DsbC/G"/>
</dbReference>
<comment type="similarity">
    <text evidence="2 7">Belongs to the thioredoxin family. DsbC subfamily.</text>
</comment>
<evidence type="ECO:0000259" key="8">
    <source>
        <dbReference type="Pfam" id="PF10411"/>
    </source>
</evidence>
<dbReference type="InterPro" id="IPR009094">
    <property type="entry name" value="DiS-bond_isomerase_DsbC/G_N_sf"/>
</dbReference>
<dbReference type="SUPFAM" id="SSF54423">
    <property type="entry name" value="DsbC/DsbG N-terminal domain-like"/>
    <property type="match status" value="1"/>
</dbReference>
<keyword evidence="4 7" id="KW-0574">Periplasm</keyword>
<evidence type="ECO:0000256" key="7">
    <source>
        <dbReference type="RuleBase" id="RU364038"/>
    </source>
</evidence>
<evidence type="ECO:0000313" key="11">
    <source>
        <dbReference type="Proteomes" id="UP001243195"/>
    </source>
</evidence>
<accession>A0AAW8JHP0</accession>
<sequence length="235" mass="26591">MKTRFAALALSLFTFTAAHADIQTLQQNLKKNYPDIPVKAVNPTAIKDIYEVYMGGRIVYTNDEAKLFFIGNLIDLKNQKNITEEREQVLNKIDISKLPLDKAIKHVKGDGSRTLYIFSDPDCPYCHRLEQELTKVDNVTIYLFLYPITSLHPNAEKISEQIWCSKDQYSAWENYILNKKMPAKVAKCDTPIQPLAKLGEALEIDGTPTFFLKDGSRISGAKSAADIEALFKNVK</sequence>
<dbReference type="InterPro" id="IPR036249">
    <property type="entry name" value="Thioredoxin-like_sf"/>
</dbReference>
<dbReference type="Pfam" id="PF13098">
    <property type="entry name" value="Thioredoxin_2"/>
    <property type="match status" value="1"/>
</dbReference>
<evidence type="ECO:0000256" key="2">
    <source>
        <dbReference type="ARBA" id="ARBA00009813"/>
    </source>
</evidence>
<dbReference type="Pfam" id="PF10411">
    <property type="entry name" value="DsbC_N"/>
    <property type="match status" value="1"/>
</dbReference>
<evidence type="ECO:0000313" key="10">
    <source>
        <dbReference type="EMBL" id="MDQ9072029.1"/>
    </source>
</evidence>
<dbReference type="InterPro" id="IPR012336">
    <property type="entry name" value="Thioredoxin-like_fold"/>
</dbReference>
<dbReference type="PANTHER" id="PTHR35272">
    <property type="entry name" value="THIOL:DISULFIDE INTERCHANGE PROTEIN DSBC-RELATED"/>
    <property type="match status" value="1"/>
</dbReference>
<evidence type="ECO:0000256" key="3">
    <source>
        <dbReference type="ARBA" id="ARBA00022729"/>
    </source>
</evidence>
<dbReference type="RefSeq" id="WP_308956525.1">
    <property type="nucleotide sequence ID" value="NZ_DAMBEH010000045.1"/>
</dbReference>
<dbReference type="InterPro" id="IPR051470">
    <property type="entry name" value="Thiol:disulfide_interchange"/>
</dbReference>
<name>A0AAW8JHP0_9GAMM</name>
<evidence type="ECO:0000256" key="4">
    <source>
        <dbReference type="ARBA" id="ARBA00022764"/>
    </source>
</evidence>